<evidence type="ECO:0000313" key="4">
    <source>
        <dbReference type="Proteomes" id="UP000002320"/>
    </source>
</evidence>
<feature type="region of interest" description="Disordered" evidence="1">
    <location>
        <begin position="1"/>
        <end position="28"/>
    </location>
</feature>
<keyword evidence="2" id="KW-0687">Ribonucleoprotein</keyword>
<protein>
    <submittedName>
        <fullName evidence="2 3">60S ribosomal protein L6</fullName>
    </submittedName>
</protein>
<dbReference type="InParanoid" id="B0X141"/>
<dbReference type="KEGG" id="cqu:CpipJ_CPIJ012361"/>
<feature type="compositionally biased region" description="Basic residues" evidence="1">
    <location>
        <begin position="260"/>
        <end position="279"/>
    </location>
</feature>
<evidence type="ECO:0000313" key="3">
    <source>
        <dbReference type="EnsemblMetazoa" id="CPIJ012361-PA"/>
    </source>
</evidence>
<dbReference type="GO" id="GO:0003735">
    <property type="term" value="F:structural constituent of ribosome"/>
    <property type="evidence" value="ECO:0007669"/>
    <property type="project" value="InterPro"/>
</dbReference>
<dbReference type="Pfam" id="PF01159">
    <property type="entry name" value="Ribosomal_L6e"/>
    <property type="match status" value="1"/>
</dbReference>
<dbReference type="EMBL" id="DS232252">
    <property type="protein sequence ID" value="EDS38490.1"/>
    <property type="molecule type" value="Genomic_DNA"/>
</dbReference>
<sequence length="286" mass="31077">MVPAKKKAAVALESPNPSKPVVTKRRNARAARTRCWPRDCVFYEGQVQRPEGALLAEDPEDGPDEEAQAVLPEPYALYPQDVEEGADCVTGKARRLADTMKSGLLLVASLAQPPGSACKKKSTCTEKNIFAEKEVKYVPSEQRKADQKTVGDGVLNATKTHPEVTTFSMISSVSAQWSLPASKSRTIFNSGAESAIIVKKVPLSVQPYQTGAGLAYTVTEGRRLAARKSSYARSTSGSGILPAAATTAISRFLTAKIHRRPRCRRSTAASRHRRPRFHSRNNSLTL</sequence>
<dbReference type="AlphaFoldDB" id="B0X141"/>
<gene>
    <name evidence="3" type="primary">6046117</name>
    <name evidence="2" type="ORF">CpipJ_CPIJ012361</name>
</gene>
<reference evidence="3" key="2">
    <citation type="submission" date="2021-02" db="UniProtKB">
        <authorList>
            <consortium name="EnsemblMetazoa"/>
        </authorList>
    </citation>
    <scope>IDENTIFICATION</scope>
    <source>
        <strain evidence="3">JHB</strain>
    </source>
</reference>
<dbReference type="VEuPathDB" id="VectorBase:CPIJ012361"/>
<dbReference type="HOGENOM" id="CLU_974044_0_0_1"/>
<dbReference type="InterPro" id="IPR000915">
    <property type="entry name" value="60S_ribosomal_eL6"/>
</dbReference>
<feature type="region of interest" description="Disordered" evidence="1">
    <location>
        <begin position="260"/>
        <end position="286"/>
    </location>
</feature>
<evidence type="ECO:0000313" key="2">
    <source>
        <dbReference type="EMBL" id="EDS38490.1"/>
    </source>
</evidence>
<proteinExistence type="predicted"/>
<reference evidence="2" key="1">
    <citation type="submission" date="2007-03" db="EMBL/GenBank/DDBJ databases">
        <title>Annotation of Culex pipiens quinquefasciatus.</title>
        <authorList>
            <consortium name="The Broad Institute Genome Sequencing Platform"/>
            <person name="Atkinson P.W."/>
            <person name="Hemingway J."/>
            <person name="Christensen B.M."/>
            <person name="Higgs S."/>
            <person name="Kodira C."/>
            <person name="Hannick L."/>
            <person name="Megy K."/>
            <person name="O'Leary S."/>
            <person name="Pearson M."/>
            <person name="Haas B.J."/>
            <person name="Mauceli E."/>
            <person name="Wortman J.R."/>
            <person name="Lee N.H."/>
            <person name="Guigo R."/>
            <person name="Stanke M."/>
            <person name="Alvarado L."/>
            <person name="Amedeo P."/>
            <person name="Antoine C.H."/>
            <person name="Arensburger P."/>
            <person name="Bidwell S.L."/>
            <person name="Crawford M."/>
            <person name="Camaro F."/>
            <person name="Devon K."/>
            <person name="Engels R."/>
            <person name="Hammond M."/>
            <person name="Howarth C."/>
            <person name="Koehrsen M."/>
            <person name="Lawson D."/>
            <person name="Montgomery P."/>
            <person name="Nene V."/>
            <person name="Nusbaum C."/>
            <person name="Puiu D."/>
            <person name="Romero-Severson J."/>
            <person name="Severson D.W."/>
            <person name="Shumway M."/>
            <person name="Sisk P."/>
            <person name="Stolte C."/>
            <person name="Zeng Q."/>
            <person name="Eisenstadt E."/>
            <person name="Fraser-Liggett C."/>
            <person name="Strausberg R."/>
            <person name="Galagan J."/>
            <person name="Birren B."/>
            <person name="Collins F.H."/>
        </authorList>
    </citation>
    <scope>NUCLEOTIDE SEQUENCE [LARGE SCALE GENOMIC DNA]</scope>
    <source>
        <strain evidence="2">JHB</strain>
    </source>
</reference>
<organism>
    <name type="scientific">Culex quinquefasciatus</name>
    <name type="common">Southern house mosquito</name>
    <name type="synonym">Culex pungens</name>
    <dbReference type="NCBI Taxonomy" id="7176"/>
    <lineage>
        <taxon>Eukaryota</taxon>
        <taxon>Metazoa</taxon>
        <taxon>Ecdysozoa</taxon>
        <taxon>Arthropoda</taxon>
        <taxon>Hexapoda</taxon>
        <taxon>Insecta</taxon>
        <taxon>Pterygota</taxon>
        <taxon>Neoptera</taxon>
        <taxon>Endopterygota</taxon>
        <taxon>Diptera</taxon>
        <taxon>Nematocera</taxon>
        <taxon>Culicoidea</taxon>
        <taxon>Culicidae</taxon>
        <taxon>Culicinae</taxon>
        <taxon>Culicini</taxon>
        <taxon>Culex</taxon>
        <taxon>Culex</taxon>
    </lineage>
</organism>
<dbReference type="GO" id="GO:0005840">
    <property type="term" value="C:ribosome"/>
    <property type="evidence" value="ECO:0007669"/>
    <property type="project" value="UniProtKB-KW"/>
</dbReference>
<evidence type="ECO:0000256" key="1">
    <source>
        <dbReference type="SAM" id="MobiDB-lite"/>
    </source>
</evidence>
<accession>B0X141</accession>
<keyword evidence="2" id="KW-0689">Ribosomal protein</keyword>
<dbReference type="Proteomes" id="UP000002320">
    <property type="component" value="Unassembled WGS sequence"/>
</dbReference>
<name>B0X141_CULQU</name>
<keyword evidence="4" id="KW-1185">Reference proteome</keyword>
<dbReference type="GO" id="GO:0006412">
    <property type="term" value="P:translation"/>
    <property type="evidence" value="ECO:0007669"/>
    <property type="project" value="InterPro"/>
</dbReference>
<dbReference type="EnsemblMetazoa" id="CPIJ012361-RA">
    <property type="protein sequence ID" value="CPIJ012361-PA"/>
    <property type="gene ID" value="CPIJ012361"/>
</dbReference>